<dbReference type="Proteomes" id="UP000247476">
    <property type="component" value="Unassembled WGS sequence"/>
</dbReference>
<dbReference type="InterPro" id="IPR018540">
    <property type="entry name" value="Spo0E-like"/>
</dbReference>
<protein>
    <recommendedName>
        <fullName evidence="3">Aspartyl-phosphate phosphatase Spo0E family protein</fullName>
    </recommendedName>
</protein>
<dbReference type="GO" id="GO:0046983">
    <property type="term" value="F:protein dimerization activity"/>
    <property type="evidence" value="ECO:0007669"/>
    <property type="project" value="InterPro"/>
</dbReference>
<dbReference type="OrthoDB" id="1684059at2"/>
<reference evidence="1 2" key="1">
    <citation type="submission" date="2018-05" db="EMBL/GenBank/DDBJ databases">
        <title>Paenibacillus flagellatus sp. nov., isolated from selenium mineral soil.</title>
        <authorList>
            <person name="Dai X."/>
        </authorList>
    </citation>
    <scope>NUCLEOTIDE SEQUENCE [LARGE SCALE GENOMIC DNA]</scope>
    <source>
        <strain evidence="1 2">DXL2</strain>
    </source>
</reference>
<proteinExistence type="predicted"/>
<name>A0A2V5KE32_9BACL</name>
<gene>
    <name evidence="1" type="ORF">DLM86_06240</name>
</gene>
<dbReference type="GO" id="GO:0043937">
    <property type="term" value="P:regulation of sporulation"/>
    <property type="evidence" value="ECO:0007669"/>
    <property type="project" value="InterPro"/>
</dbReference>
<comment type="caution">
    <text evidence="1">The sequence shown here is derived from an EMBL/GenBank/DDBJ whole genome shotgun (WGS) entry which is preliminary data.</text>
</comment>
<dbReference type="Pfam" id="PF09388">
    <property type="entry name" value="SpoOE-like"/>
    <property type="match status" value="1"/>
</dbReference>
<dbReference type="AlphaFoldDB" id="A0A2V5KE32"/>
<accession>A0A2V5KE32</accession>
<evidence type="ECO:0000313" key="1">
    <source>
        <dbReference type="EMBL" id="PYI56564.1"/>
    </source>
</evidence>
<organism evidence="1 2">
    <name type="scientific">Paenibacillus flagellatus</name>
    <dbReference type="NCBI Taxonomy" id="2211139"/>
    <lineage>
        <taxon>Bacteria</taxon>
        <taxon>Bacillati</taxon>
        <taxon>Bacillota</taxon>
        <taxon>Bacilli</taxon>
        <taxon>Bacillales</taxon>
        <taxon>Paenibacillaceae</taxon>
        <taxon>Paenibacillus</taxon>
    </lineage>
</organism>
<evidence type="ECO:0000313" key="2">
    <source>
        <dbReference type="Proteomes" id="UP000247476"/>
    </source>
</evidence>
<dbReference type="SUPFAM" id="SSF140500">
    <property type="entry name" value="BAS1536-like"/>
    <property type="match status" value="1"/>
</dbReference>
<dbReference type="EMBL" id="QJVJ01000002">
    <property type="protein sequence ID" value="PYI56564.1"/>
    <property type="molecule type" value="Genomic_DNA"/>
</dbReference>
<evidence type="ECO:0008006" key="3">
    <source>
        <dbReference type="Google" id="ProtNLM"/>
    </source>
</evidence>
<keyword evidence="2" id="KW-1185">Reference proteome</keyword>
<sequence>MSLERRIDRLRTLMERLAGKYNYDFQHPDVLALSMELDVLIVLHAKGTLERKRKPIGRHDGEAGTG</sequence>
<dbReference type="Gene3D" id="4.10.280.10">
    <property type="entry name" value="Helix-loop-helix DNA-binding domain"/>
    <property type="match status" value="1"/>
</dbReference>
<dbReference type="InterPro" id="IPR037208">
    <property type="entry name" value="Spo0E-like_sf"/>
</dbReference>
<dbReference type="RefSeq" id="WP_110839091.1">
    <property type="nucleotide sequence ID" value="NZ_QJVJ01000002.1"/>
</dbReference>
<dbReference type="InterPro" id="IPR036638">
    <property type="entry name" value="HLH_DNA-bd_sf"/>
</dbReference>